<organism evidence="1 2">
    <name type="scientific">Piscinibacter gummiphilus</name>
    <dbReference type="NCBI Taxonomy" id="946333"/>
    <lineage>
        <taxon>Bacteria</taxon>
        <taxon>Pseudomonadati</taxon>
        <taxon>Pseudomonadota</taxon>
        <taxon>Betaproteobacteria</taxon>
        <taxon>Burkholderiales</taxon>
        <taxon>Sphaerotilaceae</taxon>
        <taxon>Piscinibacter</taxon>
    </lineage>
</organism>
<evidence type="ECO:0000313" key="2">
    <source>
        <dbReference type="Proteomes" id="UP000193427"/>
    </source>
</evidence>
<evidence type="ECO:0000313" key="1">
    <source>
        <dbReference type="EMBL" id="ARN23498.1"/>
    </source>
</evidence>
<gene>
    <name evidence="1" type="ORF">A4W93_28375</name>
</gene>
<protein>
    <submittedName>
        <fullName evidence="1">Uncharacterized protein</fullName>
    </submittedName>
</protein>
<dbReference type="AlphaFoldDB" id="A0A1W6LH03"/>
<dbReference type="Proteomes" id="UP000193427">
    <property type="component" value="Chromosome"/>
</dbReference>
<dbReference type="STRING" id="946333.A4W93_28375"/>
<reference evidence="1 2" key="1">
    <citation type="submission" date="2016-04" db="EMBL/GenBank/DDBJ databases">
        <title>Complete genome sequence of natural rubber-degrading, novel Gram-negative bacterium, Rhizobacter gummiphilus strain NS21.</title>
        <authorList>
            <person name="Tabata M."/>
            <person name="Kasai D."/>
            <person name="Fukuda M."/>
        </authorList>
    </citation>
    <scope>NUCLEOTIDE SEQUENCE [LARGE SCALE GENOMIC DNA]</scope>
    <source>
        <strain evidence="1 2">NS21</strain>
    </source>
</reference>
<dbReference type="RefSeq" id="WP_085753822.1">
    <property type="nucleotide sequence ID" value="NZ_BSPR01000017.1"/>
</dbReference>
<accession>A0A1W6LH03</accession>
<keyword evidence="2" id="KW-1185">Reference proteome</keyword>
<dbReference type="PANTHER" id="PTHR40940">
    <property type="entry name" value="PROTEIN BATD-RELATED"/>
    <property type="match status" value="1"/>
</dbReference>
<name>A0A1W6LH03_9BURK</name>
<dbReference type="EMBL" id="CP015118">
    <property type="protein sequence ID" value="ARN23498.1"/>
    <property type="molecule type" value="Genomic_DNA"/>
</dbReference>
<dbReference type="Pfam" id="PF13584">
    <property type="entry name" value="BatD"/>
    <property type="match status" value="1"/>
</dbReference>
<dbReference type="OrthoDB" id="5293418at2"/>
<proteinExistence type="predicted"/>
<dbReference type="PANTHER" id="PTHR40940:SF1">
    <property type="entry name" value="PROTEIN BATD"/>
    <property type="match status" value="1"/>
</dbReference>
<dbReference type="KEGG" id="rgu:A4W93_28375"/>
<dbReference type="InterPro" id="IPR025738">
    <property type="entry name" value="BatD"/>
</dbReference>
<sequence>MTRWGLVLLLLLQGAAWAASPRVTVRLQEKQPVLVGQQVHVHVKVMTPNYFTSAPPFPPLAVSGAIVTMPDESGQNATETIGGVTYASIEKTYVFAAQQAGDFTLPPARITFTYGGDDGKPQHGTVALPPFKIIAKLPPGAAAAASAAGGALMPVARVTIRQQFDRPDGTPLHVGDALVRTLDTSAAQTQAMMIPPPHAEAPAGVRVFAADPVLGDDSGPRGEFLGGHRTDRITYVFEKPGTYTLPAVRIGWFDAQANRSRTAEAPERVVTVQAGVAAGNAIAPEAASAPAAAVVKPPRRWRVADVVEAAVIGLVVLGAVSWGWRRLARHLPAWRERRAARRAAHAASEAVAFAAVAQALRAGKALQADAALLHWSRHLGGTVSSWAVAQGDTELSTALAALRLALYARAGDGAEAASRALLGPLQRARERWVKTRDARSVAALVPLNP</sequence>